<evidence type="ECO:0000313" key="2">
    <source>
        <dbReference type="Proteomes" id="UP001149140"/>
    </source>
</evidence>
<dbReference type="EMBL" id="JAPDOD010000005">
    <property type="protein sequence ID" value="MDA0160305.1"/>
    <property type="molecule type" value="Genomic_DNA"/>
</dbReference>
<keyword evidence="2" id="KW-1185">Reference proteome</keyword>
<accession>A0A9X3RYY8</accession>
<name>A0A9X3RYY8_9ACTN</name>
<protein>
    <submittedName>
        <fullName evidence="1">DUF4188 domain-containing protein</fullName>
    </submittedName>
</protein>
<dbReference type="InterPro" id="IPR025444">
    <property type="entry name" value="Monooxy_af470"/>
</dbReference>
<dbReference type="Proteomes" id="UP001149140">
    <property type="component" value="Unassembled WGS sequence"/>
</dbReference>
<gene>
    <name evidence="1" type="ORF">OM076_08520</name>
</gene>
<proteinExistence type="predicted"/>
<dbReference type="AlphaFoldDB" id="A0A9X3RYY8"/>
<organism evidence="1 2">
    <name type="scientific">Solirubrobacter ginsenosidimutans</name>
    <dbReference type="NCBI Taxonomy" id="490573"/>
    <lineage>
        <taxon>Bacteria</taxon>
        <taxon>Bacillati</taxon>
        <taxon>Actinomycetota</taxon>
        <taxon>Thermoleophilia</taxon>
        <taxon>Solirubrobacterales</taxon>
        <taxon>Solirubrobacteraceae</taxon>
        <taxon>Solirubrobacter</taxon>
    </lineage>
</organism>
<reference evidence="1" key="1">
    <citation type="submission" date="2022-10" db="EMBL/GenBank/DDBJ databases">
        <title>The WGS of Solirubrobacter ginsenosidimutans DSM 21036.</title>
        <authorList>
            <person name="Jiang Z."/>
        </authorList>
    </citation>
    <scope>NUCLEOTIDE SEQUENCE</scope>
    <source>
        <strain evidence="1">DSM 21036</strain>
    </source>
</reference>
<comment type="caution">
    <text evidence="1">The sequence shown here is derived from an EMBL/GenBank/DDBJ whole genome shotgun (WGS) entry which is preliminary data.</text>
</comment>
<dbReference type="Pfam" id="PF13826">
    <property type="entry name" value="Monooxy_af470-like"/>
    <property type="match status" value="1"/>
</dbReference>
<sequence>MTVGDVAGRRMTVDIEGDFVVFLIGAGFNSKLHLARSFADLGGRRGMKHMLDYLVAHPEKGLLAYEIGIPTIVQYWRSFEQLEAFAKDKDDPHLDVWRRYWRRVGRSGRTGIWHETFLVKAGNYEAIYGNMPPRGLGKAGRLVPASDADSARSRLKALHA</sequence>
<evidence type="ECO:0000313" key="1">
    <source>
        <dbReference type="EMBL" id="MDA0160305.1"/>
    </source>
</evidence>